<evidence type="ECO:0000313" key="2">
    <source>
        <dbReference type="EMBL" id="KAG1897161.1"/>
    </source>
</evidence>
<reference evidence="2" key="1">
    <citation type="journal article" date="2020" name="New Phytol.">
        <title>Comparative genomics reveals dynamic genome evolution in host specialist ectomycorrhizal fungi.</title>
        <authorList>
            <person name="Lofgren L.A."/>
            <person name="Nguyen N.H."/>
            <person name="Vilgalys R."/>
            <person name="Ruytinx J."/>
            <person name="Liao H.L."/>
            <person name="Branco S."/>
            <person name="Kuo A."/>
            <person name="LaButti K."/>
            <person name="Lipzen A."/>
            <person name="Andreopoulos W."/>
            <person name="Pangilinan J."/>
            <person name="Riley R."/>
            <person name="Hundley H."/>
            <person name="Na H."/>
            <person name="Barry K."/>
            <person name="Grigoriev I.V."/>
            <person name="Stajich J.E."/>
            <person name="Kennedy P.G."/>
        </authorList>
    </citation>
    <scope>NUCLEOTIDE SEQUENCE</scope>
    <source>
        <strain evidence="2">FC203</strain>
    </source>
</reference>
<comment type="caution">
    <text evidence="2">The sequence shown here is derived from an EMBL/GenBank/DDBJ whole genome shotgun (WGS) entry which is preliminary data.</text>
</comment>
<feature type="transmembrane region" description="Helical" evidence="1">
    <location>
        <begin position="76"/>
        <end position="106"/>
    </location>
</feature>
<evidence type="ECO:0000256" key="1">
    <source>
        <dbReference type="SAM" id="Phobius"/>
    </source>
</evidence>
<proteinExistence type="predicted"/>
<name>A0AAD4HI91_9AGAM</name>
<evidence type="ECO:0000313" key="3">
    <source>
        <dbReference type="Proteomes" id="UP001195769"/>
    </source>
</evidence>
<sequence>MPGYSGRLHIPVPVSSVRKVLEDYITVSYAAPVGGLPCGVAYERLLMRKTLFYALLSLLLVHLTGTFEGPTNQASILLTVFAAAIFDMFTTAGTTASTLVSLVSLFEAGPNPADETMDILAFSVPPSCCNDESVQLRHDTEHRNKRIPLVTRRKVLRQRVDHIRTKMTTESGSRQSVPRHSSCRGISHSTVAPFPLWSLALSPIVTYASGIVTISILCLHNVSTDIRRLGGMSK</sequence>
<dbReference type="GeneID" id="64659983"/>
<accession>A0AAD4HI91</accession>
<gene>
    <name evidence="2" type="ORF">F5891DRAFT_1174844</name>
</gene>
<dbReference type="RefSeq" id="XP_041222737.1">
    <property type="nucleotide sequence ID" value="XM_041365685.1"/>
</dbReference>
<dbReference type="AlphaFoldDB" id="A0AAD4HI91"/>
<keyword evidence="1" id="KW-1133">Transmembrane helix</keyword>
<keyword evidence="1" id="KW-0812">Transmembrane</keyword>
<feature type="transmembrane region" description="Helical" evidence="1">
    <location>
        <begin position="196"/>
        <end position="219"/>
    </location>
</feature>
<keyword evidence="3" id="KW-1185">Reference proteome</keyword>
<keyword evidence="1" id="KW-0472">Membrane</keyword>
<protein>
    <submittedName>
        <fullName evidence="2">Uncharacterized protein</fullName>
    </submittedName>
</protein>
<dbReference type="EMBL" id="JABBWK010000049">
    <property type="protein sequence ID" value="KAG1897161.1"/>
    <property type="molecule type" value="Genomic_DNA"/>
</dbReference>
<dbReference type="Proteomes" id="UP001195769">
    <property type="component" value="Unassembled WGS sequence"/>
</dbReference>
<organism evidence="2 3">
    <name type="scientific">Suillus fuscotomentosus</name>
    <dbReference type="NCBI Taxonomy" id="1912939"/>
    <lineage>
        <taxon>Eukaryota</taxon>
        <taxon>Fungi</taxon>
        <taxon>Dikarya</taxon>
        <taxon>Basidiomycota</taxon>
        <taxon>Agaricomycotina</taxon>
        <taxon>Agaricomycetes</taxon>
        <taxon>Agaricomycetidae</taxon>
        <taxon>Boletales</taxon>
        <taxon>Suillineae</taxon>
        <taxon>Suillaceae</taxon>
        <taxon>Suillus</taxon>
    </lineage>
</organism>
<feature type="transmembrane region" description="Helical" evidence="1">
    <location>
        <begin position="51"/>
        <end position="69"/>
    </location>
</feature>